<protein>
    <submittedName>
        <fullName evidence="1">Uncharacterized protein</fullName>
    </submittedName>
</protein>
<name>H6SUA5_9CAUD</name>
<proteinExistence type="predicted"/>
<evidence type="ECO:0000313" key="1">
    <source>
        <dbReference type="EMBL" id="AEF56797.1"/>
    </source>
</evidence>
<evidence type="ECO:0000313" key="2">
    <source>
        <dbReference type="Proteomes" id="UP000007175"/>
    </source>
</evidence>
<accession>H6SUA5</accession>
<organism evidence="1 2">
    <name type="scientific">Campylobacter virus IBB35</name>
    <dbReference type="NCBI Taxonomy" id="1006972"/>
    <lineage>
        <taxon>Viruses</taxon>
        <taxon>Duplodnaviria</taxon>
        <taxon>Heunggongvirae</taxon>
        <taxon>Uroviricota</taxon>
        <taxon>Caudoviricetes</taxon>
        <taxon>Connertonviridae</taxon>
        <taxon>Firehammervirus</taxon>
    </lineage>
</organism>
<sequence>MKDLALGAYTQKDLTEKVNTIGDVTTLKTEAKTTAVGAINELKDNYERIKNSIDTDTANFLIDQKLDPVKTGINSLQTRVNNYTINYKQPNDPTTSINPTINSATFLNTTTGVIWTCIDKTKNKNRWINGNGEVAGALPSNPNLGGVGFGVGIAPKEITDKYNMSPMLGTFTPGHMNYGNYTDTHGNVMVWIPKLYIKTSNVDAAPYYGIKVEVSATQAAGFWCHRAFINNGKEIPGFFIDKYLASNQGGILGSRRNTVPLTCDAKFNSISIIPGVSAKVALGNKITEDSDLNLKDLKSVKNRLSSFIEAVKNRGPEFQILTVFAYNYLILLSKCIYQNAYNTNNFSNIEFAKSRTDRFAFIQGMNTMQSAQRDIQAVHNLDYKSAGYTDGTNILYRTGSVSDAKLGKISHNGHACGVIDLVGGLFNFTIGATYGYISDKNYFGVIKESTNITDLDLESLVDTNNYDETTLPAEIITYINSDSDSPLGYFKDTGARYNNASVRTTSEYKIDSCGIPKWSVLQSSINNTSRETFLWRGNPTYKDTLTFPLVGSSFRKPYYSNVHFVRDEIGNIEHGTRCILLPEI</sequence>
<dbReference type="EMBL" id="HM246720">
    <property type="protein sequence ID" value="AEF56797.1"/>
    <property type="molecule type" value="Genomic_DNA"/>
</dbReference>
<reference evidence="1 2" key="1">
    <citation type="journal article" date="2012" name="Virol. J.">
        <title>The genome and proteome of a Campylobacter coli bacteriophage vB_CcoM-IBB_35 reveal unusual features.</title>
        <authorList>
            <person name="Carvalho C.M."/>
            <person name="Kropinski A.M."/>
            <person name="Lingohr E.J."/>
            <person name="Santos S.B."/>
            <person name="King J."/>
            <person name="Azeredo J."/>
        </authorList>
    </citation>
    <scope>NUCLEOTIDE SEQUENCE [LARGE SCALE GENOMIC DNA]</scope>
</reference>
<dbReference type="Proteomes" id="UP000007175">
    <property type="component" value="Genome Segment"/>
</dbReference>